<proteinExistence type="predicted"/>
<comment type="caution">
    <text evidence="1">The sequence shown here is derived from an EMBL/GenBank/DDBJ whole genome shotgun (WGS) entry which is preliminary data.</text>
</comment>
<evidence type="ECO:0000313" key="1">
    <source>
        <dbReference type="EMBL" id="OQV23916.1"/>
    </source>
</evidence>
<reference evidence="2" key="1">
    <citation type="submission" date="2017-01" db="EMBL/GenBank/DDBJ databases">
        <title>Comparative genomics of anhydrobiosis in the tardigrade Hypsibius dujardini.</title>
        <authorList>
            <person name="Yoshida Y."/>
            <person name="Koutsovoulos G."/>
            <person name="Laetsch D."/>
            <person name="Stevens L."/>
            <person name="Kumar S."/>
            <person name="Horikawa D."/>
            <person name="Ishino K."/>
            <person name="Komine S."/>
            <person name="Tomita M."/>
            <person name="Blaxter M."/>
            <person name="Arakawa K."/>
        </authorList>
    </citation>
    <scope>NUCLEOTIDE SEQUENCE [LARGE SCALE GENOMIC DNA]</scope>
    <source>
        <strain evidence="2">Z151</strain>
    </source>
</reference>
<accession>A0A1W0X8P4</accession>
<keyword evidence="2" id="KW-1185">Reference proteome</keyword>
<protein>
    <submittedName>
        <fullName evidence="1">Uncharacterized protein</fullName>
    </submittedName>
</protein>
<dbReference type="AlphaFoldDB" id="A0A1W0X8P4"/>
<name>A0A1W0X8P4_HYPEX</name>
<sequence>MTKVPEDRKSASVLGLTEKWWSDKLKEVLESFLLFGVSRLTKLRGFSACESMSLQKWLQEERWLFQVS</sequence>
<gene>
    <name evidence="1" type="ORF">BV898_02264</name>
</gene>
<evidence type="ECO:0000313" key="2">
    <source>
        <dbReference type="Proteomes" id="UP000192578"/>
    </source>
</evidence>
<dbReference type="EMBL" id="MTYJ01000009">
    <property type="protein sequence ID" value="OQV23916.1"/>
    <property type="molecule type" value="Genomic_DNA"/>
</dbReference>
<organism evidence="1 2">
    <name type="scientific">Hypsibius exemplaris</name>
    <name type="common">Freshwater tardigrade</name>
    <dbReference type="NCBI Taxonomy" id="2072580"/>
    <lineage>
        <taxon>Eukaryota</taxon>
        <taxon>Metazoa</taxon>
        <taxon>Ecdysozoa</taxon>
        <taxon>Tardigrada</taxon>
        <taxon>Eutardigrada</taxon>
        <taxon>Parachela</taxon>
        <taxon>Hypsibioidea</taxon>
        <taxon>Hypsibiidae</taxon>
        <taxon>Hypsibius</taxon>
    </lineage>
</organism>
<dbReference type="Proteomes" id="UP000192578">
    <property type="component" value="Unassembled WGS sequence"/>
</dbReference>